<keyword evidence="3 5" id="KW-0378">Hydrolase</keyword>
<dbReference type="Pfam" id="PF00704">
    <property type="entry name" value="Glyco_hydro_18"/>
    <property type="match status" value="1"/>
</dbReference>
<keyword evidence="4 5" id="KW-0326">Glycosidase</keyword>
<dbReference type="PROSITE" id="PS01095">
    <property type="entry name" value="GH18_1"/>
    <property type="match status" value="1"/>
</dbReference>
<sequence>MKKRYFLLTITAILIFAGGYISGLLFSSNNTQQKIGQAPKSTKQLYGKTQPKLEKAKSNVLIGYVQDFRDPKTIDYSELTHIIFSFAHPTKDGSLLMNGEAALSNMRTMVQHAHQHGTKMMLAVGGWYHIEGGESYDYFKEAISNATSRTKLINELIGMAERENLDGIDIDFEHPRSQEDAQNLAAFTKILSEKLHSNGKELSIAVNSKIHSVAGTEITSVIYEPSMFQHVDHVNIMAYDGQWDGEYNAANLSPYPFTENIVNYWSKLFDNHGVSKEKLVLGVPFYAQPEDLSIKQMSYAAIINSDPANANRDTVNLNGTTYHYNGVMTIQKKTKLALDNGFGGMMLWELGQDSAGTHSLTGVIFNMLEDELTDRKQITVQSNAENANSN</sequence>
<keyword evidence="9" id="KW-1185">Reference proteome</keyword>
<reference evidence="8" key="1">
    <citation type="submission" date="2024-05" db="EMBL/GenBank/DDBJ databases">
        <title>Metabacillus sp. nov., isolated from the rhizosphere soil of tomato plants.</title>
        <authorList>
            <person name="Ma R."/>
        </authorList>
    </citation>
    <scope>NUCLEOTIDE SEQUENCE</scope>
    <source>
        <strain evidence="8">DBTR6</strain>
    </source>
</reference>
<dbReference type="PANTHER" id="PTHR11177:SF317">
    <property type="entry name" value="CHITINASE 12-RELATED"/>
    <property type="match status" value="1"/>
</dbReference>
<organism evidence="8 9">
    <name type="scientific">Metabacillus rhizolycopersici</name>
    <dbReference type="NCBI Taxonomy" id="2875709"/>
    <lineage>
        <taxon>Bacteria</taxon>
        <taxon>Bacillati</taxon>
        <taxon>Bacillota</taxon>
        <taxon>Bacilli</taxon>
        <taxon>Bacillales</taxon>
        <taxon>Bacillaceae</taxon>
        <taxon>Metabacillus</taxon>
    </lineage>
</organism>
<evidence type="ECO:0000313" key="9">
    <source>
        <dbReference type="Proteomes" id="UP001165287"/>
    </source>
</evidence>
<evidence type="ECO:0000256" key="5">
    <source>
        <dbReference type="RuleBase" id="RU000489"/>
    </source>
</evidence>
<feature type="domain" description="GH18" evidence="7">
    <location>
        <begin position="59"/>
        <end position="371"/>
    </location>
</feature>
<name>A0ABS7URC8_9BACI</name>
<evidence type="ECO:0000256" key="3">
    <source>
        <dbReference type="ARBA" id="ARBA00022801"/>
    </source>
</evidence>
<evidence type="ECO:0000256" key="1">
    <source>
        <dbReference type="ARBA" id="ARBA00000822"/>
    </source>
</evidence>
<dbReference type="SUPFAM" id="SSF51445">
    <property type="entry name" value="(Trans)glycosidases"/>
    <property type="match status" value="1"/>
</dbReference>
<dbReference type="PROSITE" id="PS51910">
    <property type="entry name" value="GH18_2"/>
    <property type="match status" value="1"/>
</dbReference>
<comment type="similarity">
    <text evidence="6">Belongs to the glycosyl hydrolase 18 family.</text>
</comment>
<dbReference type="Gene3D" id="3.20.20.80">
    <property type="entry name" value="Glycosidases"/>
    <property type="match status" value="1"/>
</dbReference>
<dbReference type="EC" id="3.2.1.14" evidence="2"/>
<dbReference type="GO" id="GO:0016787">
    <property type="term" value="F:hydrolase activity"/>
    <property type="evidence" value="ECO:0007669"/>
    <property type="project" value="UniProtKB-KW"/>
</dbReference>
<dbReference type="SMART" id="SM00636">
    <property type="entry name" value="Glyco_18"/>
    <property type="match status" value="1"/>
</dbReference>
<comment type="caution">
    <text evidence="8">The sequence shown here is derived from an EMBL/GenBank/DDBJ whole genome shotgun (WGS) entry which is preliminary data.</text>
</comment>
<dbReference type="PANTHER" id="PTHR11177">
    <property type="entry name" value="CHITINASE"/>
    <property type="match status" value="1"/>
</dbReference>
<proteinExistence type="inferred from homology"/>
<dbReference type="InterPro" id="IPR001579">
    <property type="entry name" value="Glyco_hydro_18_chit_AS"/>
</dbReference>
<dbReference type="Gene3D" id="3.40.5.30">
    <property type="entry name" value="(Trans)glycosidases - domain 2"/>
    <property type="match status" value="1"/>
</dbReference>
<dbReference type="InterPro" id="IPR011583">
    <property type="entry name" value="Chitinase_II/V-like_cat"/>
</dbReference>
<dbReference type="InterPro" id="IPR017853">
    <property type="entry name" value="GH"/>
</dbReference>
<dbReference type="InterPro" id="IPR050314">
    <property type="entry name" value="Glycosyl_Hydrlase_18"/>
</dbReference>
<evidence type="ECO:0000256" key="2">
    <source>
        <dbReference type="ARBA" id="ARBA00012729"/>
    </source>
</evidence>
<protein>
    <recommendedName>
        <fullName evidence="2">chitinase</fullName>
        <ecNumber evidence="2">3.2.1.14</ecNumber>
    </recommendedName>
</protein>
<gene>
    <name evidence="8" type="ORF">K9V48_09920</name>
</gene>
<evidence type="ECO:0000256" key="6">
    <source>
        <dbReference type="RuleBase" id="RU004453"/>
    </source>
</evidence>
<dbReference type="InterPro" id="IPR001223">
    <property type="entry name" value="Glyco_hydro18_cat"/>
</dbReference>
<evidence type="ECO:0000259" key="7">
    <source>
        <dbReference type="PROSITE" id="PS51910"/>
    </source>
</evidence>
<dbReference type="Proteomes" id="UP001165287">
    <property type="component" value="Unassembled WGS sequence"/>
</dbReference>
<evidence type="ECO:0000256" key="4">
    <source>
        <dbReference type="ARBA" id="ARBA00023295"/>
    </source>
</evidence>
<dbReference type="RefSeq" id="WP_224138783.1">
    <property type="nucleotide sequence ID" value="NZ_JAIQUM010000016.1"/>
</dbReference>
<dbReference type="EMBL" id="JAIQUM010000016">
    <property type="protein sequence ID" value="MBZ5750558.1"/>
    <property type="molecule type" value="Genomic_DNA"/>
</dbReference>
<accession>A0ABS7URC8</accession>
<comment type="catalytic activity">
    <reaction evidence="1">
        <text>Random endo-hydrolysis of N-acetyl-beta-D-glucosaminide (1-&gt;4)-beta-linkages in chitin and chitodextrins.</text>
        <dbReference type="EC" id="3.2.1.14"/>
    </reaction>
</comment>
<evidence type="ECO:0000313" key="8">
    <source>
        <dbReference type="EMBL" id="MBZ5750558.1"/>
    </source>
</evidence>